<feature type="transmembrane region" description="Helical" evidence="14">
    <location>
        <begin position="359"/>
        <end position="387"/>
    </location>
</feature>
<dbReference type="InterPro" id="IPR001734">
    <property type="entry name" value="Na/solute_symporter"/>
</dbReference>
<feature type="transmembrane region" description="Helical" evidence="14">
    <location>
        <begin position="433"/>
        <end position="455"/>
    </location>
</feature>
<keyword evidence="7 14" id="KW-1133">Transmembrane helix</keyword>
<keyword evidence="9" id="KW-0406">Ion transport</keyword>
<accession>A0ABV8BAE1</accession>
<dbReference type="InterPro" id="IPR038377">
    <property type="entry name" value="Na/Glc_symporter_sf"/>
</dbReference>
<dbReference type="PANTHER" id="PTHR45897:SF4">
    <property type="entry name" value="HIGH-AFFINITY CHOLINE TRANSPORTER 1"/>
    <property type="match status" value="1"/>
</dbReference>
<feature type="transmembrane region" description="Helical" evidence="14">
    <location>
        <begin position="497"/>
        <end position="518"/>
    </location>
</feature>
<feature type="transmembrane region" description="Helical" evidence="14">
    <location>
        <begin position="178"/>
        <end position="200"/>
    </location>
</feature>
<evidence type="ECO:0000256" key="11">
    <source>
        <dbReference type="ARBA" id="ARBA00023180"/>
    </source>
</evidence>
<dbReference type="Proteomes" id="UP001595752">
    <property type="component" value="Unassembled WGS sequence"/>
</dbReference>
<evidence type="ECO:0000256" key="5">
    <source>
        <dbReference type="ARBA" id="ARBA00022847"/>
    </source>
</evidence>
<feature type="transmembrane region" description="Helical" evidence="14">
    <location>
        <begin position="273"/>
        <end position="291"/>
    </location>
</feature>
<dbReference type="InterPro" id="IPR052244">
    <property type="entry name" value="Choline_transporter"/>
</dbReference>
<feature type="transmembrane region" description="Helical" evidence="14">
    <location>
        <begin position="12"/>
        <end position="30"/>
    </location>
</feature>
<organism evidence="15 16">
    <name type="scientific">Bacillus songklensis</name>
    <dbReference type="NCBI Taxonomy" id="1069116"/>
    <lineage>
        <taxon>Bacteria</taxon>
        <taxon>Bacillati</taxon>
        <taxon>Bacillota</taxon>
        <taxon>Bacilli</taxon>
        <taxon>Bacillales</taxon>
        <taxon>Bacillaceae</taxon>
        <taxon>Bacillus</taxon>
    </lineage>
</organism>
<feature type="transmembrane region" description="Helical" evidence="14">
    <location>
        <begin position="212"/>
        <end position="230"/>
    </location>
</feature>
<sequence>MTSEANRSRWPKVLFFCAVALGMLISIGVTNRDIQWGGFISMLLFYGFVYYIGAFMAAKKSETLSDMMVAQRGLPLTVATFTMAATWVGGGYINGTAESTYASGIVWAQAPWGYALSLIVGGIFYARKMRRYEFMTLIDPLSQRFGAKLAAVLYIPALLGELFWSAAILTALGTTFGTILNIDFTTSIILSAVIAIAYTVMGGMWAVAYTDLFQMSILLIGLFLVLPFALSSVPGDLPVLWDHYKQELGTYANLFPPLDGWKDPAWGNWYWNWWDYALLLIFGGIAWQVYFQRVLSARDEKTAMWLSITAGVICLIAAVPAVMIGIIGFNADWNAFGTQPPENPANILPHVLRYLTPEWVAAIGLGALAAAVMSSMDSSILSASSMAAWNVYRPLVKPKAKDDELKKIIKRSIVIVGVTAMIIGLSVKSVYTLWYLASDLVYCILFPQLTMALFYRNANFYGSLAGLIIAVILRFGGGEPAFGIPPFLPYPMIEDGVVLFPFRTLAAVLSFIAIFVVSELTKKKCPPRKLVKMGDQQKKMK</sequence>
<evidence type="ECO:0000313" key="15">
    <source>
        <dbReference type="EMBL" id="MFC3886479.1"/>
    </source>
</evidence>
<keyword evidence="3" id="KW-0813">Transport</keyword>
<protein>
    <submittedName>
        <fullName evidence="15">Sodium:solute symporter family protein</fullName>
    </submittedName>
</protein>
<keyword evidence="12" id="KW-0739">Sodium transport</keyword>
<dbReference type="Pfam" id="PF00474">
    <property type="entry name" value="SSF"/>
    <property type="match status" value="1"/>
</dbReference>
<evidence type="ECO:0000256" key="9">
    <source>
        <dbReference type="ARBA" id="ARBA00023065"/>
    </source>
</evidence>
<feature type="transmembrane region" description="Helical" evidence="14">
    <location>
        <begin position="303"/>
        <end position="329"/>
    </location>
</feature>
<evidence type="ECO:0000256" key="4">
    <source>
        <dbReference type="ARBA" id="ARBA00022692"/>
    </source>
</evidence>
<name>A0ABV8BAE1_9BACI</name>
<feature type="transmembrane region" description="Helical" evidence="14">
    <location>
        <begin position="147"/>
        <end position="172"/>
    </location>
</feature>
<evidence type="ECO:0000256" key="12">
    <source>
        <dbReference type="ARBA" id="ARBA00023201"/>
    </source>
</evidence>
<evidence type="ECO:0000256" key="3">
    <source>
        <dbReference type="ARBA" id="ARBA00022448"/>
    </source>
</evidence>
<evidence type="ECO:0000256" key="6">
    <source>
        <dbReference type="ARBA" id="ARBA00022979"/>
    </source>
</evidence>
<evidence type="ECO:0000256" key="7">
    <source>
        <dbReference type="ARBA" id="ARBA00022989"/>
    </source>
</evidence>
<comment type="subcellular location">
    <subcellularLocation>
        <location evidence="1">Membrane</location>
        <topology evidence="1">Multi-pass membrane protein</topology>
    </subcellularLocation>
</comment>
<evidence type="ECO:0000256" key="10">
    <source>
        <dbReference type="ARBA" id="ARBA00023136"/>
    </source>
</evidence>
<comment type="caution">
    <text evidence="15">The sequence shown here is derived from an EMBL/GenBank/DDBJ whole genome shotgun (WGS) entry which is preliminary data.</text>
</comment>
<keyword evidence="10 14" id="KW-0472">Membrane</keyword>
<gene>
    <name evidence="15" type="ORF">ACFOU2_24490</name>
</gene>
<keyword evidence="16" id="KW-1185">Reference proteome</keyword>
<evidence type="ECO:0000313" key="16">
    <source>
        <dbReference type="Proteomes" id="UP001595752"/>
    </source>
</evidence>
<feature type="transmembrane region" description="Helical" evidence="14">
    <location>
        <begin position="74"/>
        <end position="93"/>
    </location>
</feature>
<dbReference type="PROSITE" id="PS50283">
    <property type="entry name" value="NA_SOLUT_SYMP_3"/>
    <property type="match status" value="1"/>
</dbReference>
<evidence type="ECO:0000256" key="13">
    <source>
        <dbReference type="RuleBase" id="RU362091"/>
    </source>
</evidence>
<keyword evidence="4 14" id="KW-0812">Transmembrane</keyword>
<evidence type="ECO:0000256" key="1">
    <source>
        <dbReference type="ARBA" id="ARBA00004141"/>
    </source>
</evidence>
<keyword evidence="8" id="KW-0915">Sodium</keyword>
<dbReference type="Gene3D" id="1.20.1730.10">
    <property type="entry name" value="Sodium/glucose cotransporter"/>
    <property type="match status" value="1"/>
</dbReference>
<keyword evidence="6" id="KW-0530">Neurotransmitter biosynthesis</keyword>
<dbReference type="CDD" id="cd11474">
    <property type="entry name" value="SLC5sbd_CHT"/>
    <property type="match status" value="1"/>
</dbReference>
<evidence type="ECO:0000256" key="8">
    <source>
        <dbReference type="ARBA" id="ARBA00023053"/>
    </source>
</evidence>
<feature type="transmembrane region" description="Helical" evidence="14">
    <location>
        <begin position="36"/>
        <end position="53"/>
    </location>
</feature>
<feature type="transmembrane region" description="Helical" evidence="14">
    <location>
        <begin position="105"/>
        <end position="126"/>
    </location>
</feature>
<proteinExistence type="inferred from homology"/>
<evidence type="ECO:0000256" key="2">
    <source>
        <dbReference type="ARBA" id="ARBA00006434"/>
    </source>
</evidence>
<dbReference type="RefSeq" id="WP_377919172.1">
    <property type="nucleotide sequence ID" value="NZ_JBHRZT010000073.1"/>
</dbReference>
<keyword evidence="11" id="KW-0325">Glycoprotein</keyword>
<feature type="transmembrane region" description="Helical" evidence="14">
    <location>
        <begin position="408"/>
        <end position="427"/>
    </location>
</feature>
<dbReference type="PANTHER" id="PTHR45897">
    <property type="entry name" value="HIGH-AFFINITY CHOLINE TRANSPORTER 1"/>
    <property type="match status" value="1"/>
</dbReference>
<reference evidence="16" key="1">
    <citation type="journal article" date="2019" name="Int. J. Syst. Evol. Microbiol.">
        <title>The Global Catalogue of Microorganisms (GCM) 10K type strain sequencing project: providing services to taxonomists for standard genome sequencing and annotation.</title>
        <authorList>
            <consortium name="The Broad Institute Genomics Platform"/>
            <consortium name="The Broad Institute Genome Sequencing Center for Infectious Disease"/>
            <person name="Wu L."/>
            <person name="Ma J."/>
        </authorList>
    </citation>
    <scope>NUCLEOTIDE SEQUENCE [LARGE SCALE GENOMIC DNA]</scope>
    <source>
        <strain evidence="16">CCUG 61889</strain>
    </source>
</reference>
<dbReference type="EMBL" id="JBHRZT010000073">
    <property type="protein sequence ID" value="MFC3886479.1"/>
    <property type="molecule type" value="Genomic_DNA"/>
</dbReference>
<keyword evidence="5" id="KW-0769">Symport</keyword>
<evidence type="ECO:0000256" key="14">
    <source>
        <dbReference type="SAM" id="Phobius"/>
    </source>
</evidence>
<comment type="similarity">
    <text evidence="2 13">Belongs to the sodium:solute symporter (SSF) (TC 2.A.21) family.</text>
</comment>
<feature type="transmembrane region" description="Helical" evidence="14">
    <location>
        <begin position="460"/>
        <end position="477"/>
    </location>
</feature>